<dbReference type="Gene3D" id="3.90.180.10">
    <property type="entry name" value="Medium-chain alcohol dehydrogenases, catalytic domain"/>
    <property type="match status" value="1"/>
</dbReference>
<dbReference type="RefSeq" id="WP_302101883.1">
    <property type="nucleotide sequence ID" value="NZ_CP129970.2"/>
</dbReference>
<evidence type="ECO:0000259" key="3">
    <source>
        <dbReference type="SMART" id="SM00829"/>
    </source>
</evidence>
<dbReference type="SUPFAM" id="SSF50129">
    <property type="entry name" value="GroES-like"/>
    <property type="match status" value="1"/>
</dbReference>
<evidence type="ECO:0000256" key="1">
    <source>
        <dbReference type="ARBA" id="ARBA00022857"/>
    </source>
</evidence>
<dbReference type="SUPFAM" id="SSF51735">
    <property type="entry name" value="NAD(P)-binding Rossmann-fold domains"/>
    <property type="match status" value="1"/>
</dbReference>
<feature type="domain" description="Enoyl reductase (ER)" evidence="3">
    <location>
        <begin position="12"/>
        <end position="333"/>
    </location>
</feature>
<dbReference type="InterPro" id="IPR020843">
    <property type="entry name" value="ER"/>
</dbReference>
<reference evidence="4" key="1">
    <citation type="submission" date="2023-08" db="EMBL/GenBank/DDBJ databases">
        <title>Comparative genomics and taxonomic characterization of three novel marine species of genus Marivirga.</title>
        <authorList>
            <person name="Muhammad N."/>
            <person name="Kim S.-G."/>
        </authorList>
    </citation>
    <scope>NUCLEOTIDE SEQUENCE [LARGE SCALE GENOMIC DNA]</scope>
    <source>
        <strain evidence="4">ABR2-2</strain>
    </source>
</reference>
<dbReference type="EMBL" id="CP129970">
    <property type="protein sequence ID" value="WKK85529.1"/>
    <property type="molecule type" value="Genomic_DNA"/>
</dbReference>
<evidence type="ECO:0000313" key="5">
    <source>
        <dbReference type="Proteomes" id="UP001244443"/>
    </source>
</evidence>
<keyword evidence="5" id="KW-1185">Reference proteome</keyword>
<name>A0AA49GIJ0_9BACT</name>
<keyword evidence="1" id="KW-0521">NADP</keyword>
<dbReference type="PANTHER" id="PTHR48106">
    <property type="entry name" value="QUINONE OXIDOREDUCTASE PIG3-RELATED"/>
    <property type="match status" value="1"/>
</dbReference>
<gene>
    <name evidence="4" type="ORF">QYS48_27280</name>
</gene>
<keyword evidence="2" id="KW-0560">Oxidoreductase</keyword>
<dbReference type="InterPro" id="IPR013154">
    <property type="entry name" value="ADH-like_N"/>
</dbReference>
<dbReference type="CDD" id="cd08273">
    <property type="entry name" value="MDR8"/>
    <property type="match status" value="1"/>
</dbReference>
<protein>
    <submittedName>
        <fullName evidence="4">Medium chain dehydrogenase/reductase family protein</fullName>
    </submittedName>
</protein>
<sequence>MEYKKVVISEYGAPNVLKTISEKELPKPKKGEIRIKVLTTSACFTDTLIRRGVYPAIRKKPPFSPGYDLIGVVDALGEGVDNLAVGQKVGDLTVIGAYTEHICLDANAVVPVPAQLDDAEAVSMILSYLTAYQMLHRFTKVKNGDTILIHAVSGAVGTALLQLGKLMNLKMYGTASEKKHEFVKDLGAIPIDYKNNDFEELIKAKEPNGIDAVFDPIGGSYFPKSLNTLKKNGTLVAYGYQNSVDGKGGNVVFDFFKVLFWNLLPTKPSAKFYVITSERKKHPNWFKADLKALFKFLEEKKIKPIIGKVMNLEDAAKAHELVENYKVEGKIILRVNNA</sequence>
<evidence type="ECO:0000313" key="4">
    <source>
        <dbReference type="EMBL" id="WKK85529.1"/>
    </source>
</evidence>
<organism evidence="4 5">
    <name type="scientific">Marivirga arenosa</name>
    <dbReference type="NCBI Taxonomy" id="3059076"/>
    <lineage>
        <taxon>Bacteria</taxon>
        <taxon>Pseudomonadati</taxon>
        <taxon>Bacteroidota</taxon>
        <taxon>Cytophagia</taxon>
        <taxon>Cytophagales</taxon>
        <taxon>Marivirgaceae</taxon>
        <taxon>Marivirga</taxon>
    </lineage>
</organism>
<dbReference type="Pfam" id="PF13602">
    <property type="entry name" value="ADH_zinc_N_2"/>
    <property type="match status" value="1"/>
</dbReference>
<dbReference type="InterPro" id="IPR011032">
    <property type="entry name" value="GroES-like_sf"/>
</dbReference>
<dbReference type="Pfam" id="PF08240">
    <property type="entry name" value="ADH_N"/>
    <property type="match status" value="1"/>
</dbReference>
<dbReference type="GO" id="GO:0016651">
    <property type="term" value="F:oxidoreductase activity, acting on NAD(P)H"/>
    <property type="evidence" value="ECO:0007669"/>
    <property type="project" value="TreeGrafter"/>
</dbReference>
<dbReference type="GO" id="GO:0070402">
    <property type="term" value="F:NADPH binding"/>
    <property type="evidence" value="ECO:0007669"/>
    <property type="project" value="TreeGrafter"/>
</dbReference>
<proteinExistence type="predicted"/>
<accession>A0AA49GIJ0</accession>
<dbReference type="InterPro" id="IPR036291">
    <property type="entry name" value="NAD(P)-bd_dom_sf"/>
</dbReference>
<dbReference type="SMART" id="SM00829">
    <property type="entry name" value="PKS_ER"/>
    <property type="match status" value="1"/>
</dbReference>
<dbReference type="Proteomes" id="UP001244443">
    <property type="component" value="Chromosome"/>
</dbReference>
<dbReference type="Gene3D" id="3.40.50.720">
    <property type="entry name" value="NAD(P)-binding Rossmann-like Domain"/>
    <property type="match status" value="1"/>
</dbReference>
<evidence type="ECO:0000256" key="2">
    <source>
        <dbReference type="ARBA" id="ARBA00023002"/>
    </source>
</evidence>
<dbReference type="AlphaFoldDB" id="A0AA49GIJ0"/>